<accession>A0A0F9H7B0</accession>
<dbReference type="EMBL" id="LAZR01015874">
    <property type="protein sequence ID" value="KKM06974.1"/>
    <property type="molecule type" value="Genomic_DNA"/>
</dbReference>
<sequence>GDKQGQVAQVGHLHLKLLLMQLSFIFPCKIIFNVTSHSFI</sequence>
<protein>
    <submittedName>
        <fullName evidence="1">Uncharacterized protein</fullName>
    </submittedName>
</protein>
<feature type="non-terminal residue" evidence="1">
    <location>
        <position position="1"/>
    </location>
</feature>
<name>A0A0F9H7B0_9ZZZZ</name>
<reference evidence="1" key="1">
    <citation type="journal article" date="2015" name="Nature">
        <title>Complex archaea that bridge the gap between prokaryotes and eukaryotes.</title>
        <authorList>
            <person name="Spang A."/>
            <person name="Saw J.H."/>
            <person name="Jorgensen S.L."/>
            <person name="Zaremba-Niedzwiedzka K."/>
            <person name="Martijn J."/>
            <person name="Lind A.E."/>
            <person name="van Eijk R."/>
            <person name="Schleper C."/>
            <person name="Guy L."/>
            <person name="Ettema T.J."/>
        </authorList>
    </citation>
    <scope>NUCLEOTIDE SEQUENCE</scope>
</reference>
<evidence type="ECO:0000313" key="1">
    <source>
        <dbReference type="EMBL" id="KKM06974.1"/>
    </source>
</evidence>
<proteinExistence type="predicted"/>
<gene>
    <name evidence="1" type="ORF">LCGC14_1738610</name>
</gene>
<organism evidence="1">
    <name type="scientific">marine sediment metagenome</name>
    <dbReference type="NCBI Taxonomy" id="412755"/>
    <lineage>
        <taxon>unclassified sequences</taxon>
        <taxon>metagenomes</taxon>
        <taxon>ecological metagenomes</taxon>
    </lineage>
</organism>
<dbReference type="AlphaFoldDB" id="A0A0F9H7B0"/>
<comment type="caution">
    <text evidence="1">The sequence shown here is derived from an EMBL/GenBank/DDBJ whole genome shotgun (WGS) entry which is preliminary data.</text>
</comment>